<organism evidence="7 8">
    <name type="scientific">Loxostege sticticalis</name>
    <name type="common">Beet webworm moth</name>
    <dbReference type="NCBI Taxonomy" id="481309"/>
    <lineage>
        <taxon>Eukaryota</taxon>
        <taxon>Metazoa</taxon>
        <taxon>Ecdysozoa</taxon>
        <taxon>Arthropoda</taxon>
        <taxon>Hexapoda</taxon>
        <taxon>Insecta</taxon>
        <taxon>Pterygota</taxon>
        <taxon>Neoptera</taxon>
        <taxon>Endopterygota</taxon>
        <taxon>Lepidoptera</taxon>
        <taxon>Glossata</taxon>
        <taxon>Ditrysia</taxon>
        <taxon>Pyraloidea</taxon>
        <taxon>Crambidae</taxon>
        <taxon>Pyraustinae</taxon>
        <taxon>Loxostege</taxon>
    </lineage>
</organism>
<keyword evidence="4 5" id="KW-0238">DNA-binding</keyword>
<evidence type="ECO:0000313" key="7">
    <source>
        <dbReference type="EMBL" id="KAL0852552.1"/>
    </source>
</evidence>
<keyword evidence="8" id="KW-1185">Reference proteome</keyword>
<evidence type="ECO:0000256" key="2">
    <source>
        <dbReference type="ARBA" id="ARBA00022771"/>
    </source>
</evidence>
<evidence type="ECO:0000256" key="4">
    <source>
        <dbReference type="ARBA" id="ARBA00023125"/>
    </source>
</evidence>
<protein>
    <recommendedName>
        <fullName evidence="6">THAP-type domain-containing protein</fullName>
    </recommendedName>
</protein>
<accession>A0ABR3GZC0</accession>
<dbReference type="InterPro" id="IPR048365">
    <property type="entry name" value="TNP-like_RNaseH_N"/>
</dbReference>
<gene>
    <name evidence="7" type="ORF">ABMA27_016971</name>
</gene>
<dbReference type="InterPro" id="IPR006612">
    <property type="entry name" value="THAP_Znf"/>
</dbReference>
<proteinExistence type="predicted"/>
<dbReference type="SMART" id="SM00692">
    <property type="entry name" value="DM3"/>
    <property type="match status" value="1"/>
</dbReference>
<dbReference type="PROSITE" id="PS50950">
    <property type="entry name" value="ZF_THAP"/>
    <property type="match status" value="1"/>
</dbReference>
<evidence type="ECO:0000256" key="1">
    <source>
        <dbReference type="ARBA" id="ARBA00022723"/>
    </source>
</evidence>
<dbReference type="Pfam" id="PF21787">
    <property type="entry name" value="TNP-like_RNaseH_N"/>
    <property type="match status" value="1"/>
</dbReference>
<feature type="domain" description="THAP-type" evidence="6">
    <location>
        <begin position="1"/>
        <end position="84"/>
    </location>
</feature>
<dbReference type="Pfam" id="PF05485">
    <property type="entry name" value="THAP"/>
    <property type="match status" value="1"/>
</dbReference>
<evidence type="ECO:0000313" key="8">
    <source>
        <dbReference type="Proteomes" id="UP001549920"/>
    </source>
</evidence>
<dbReference type="SUPFAM" id="SSF57716">
    <property type="entry name" value="Glucocorticoid receptor-like (DNA-binding domain)"/>
    <property type="match status" value="1"/>
</dbReference>
<evidence type="ECO:0000256" key="3">
    <source>
        <dbReference type="ARBA" id="ARBA00022833"/>
    </source>
</evidence>
<dbReference type="Proteomes" id="UP001549920">
    <property type="component" value="Unassembled WGS sequence"/>
</dbReference>
<dbReference type="SMART" id="SM00980">
    <property type="entry name" value="THAP"/>
    <property type="match status" value="1"/>
</dbReference>
<evidence type="ECO:0000256" key="5">
    <source>
        <dbReference type="PROSITE-ProRule" id="PRU00309"/>
    </source>
</evidence>
<reference evidence="7 8" key="1">
    <citation type="submission" date="2024-06" db="EMBL/GenBank/DDBJ databases">
        <title>A chromosome-level genome assembly of beet webworm, Loxostege sticticalis.</title>
        <authorList>
            <person name="Zhang Y."/>
        </authorList>
    </citation>
    <scope>NUCLEOTIDE SEQUENCE [LARGE SCALE GENOMIC DNA]</scope>
    <source>
        <strain evidence="7">AQ026</strain>
        <tissue evidence="7">Whole body</tissue>
    </source>
</reference>
<name>A0ABR3GZC0_LOXSC</name>
<evidence type="ECO:0000259" key="6">
    <source>
        <dbReference type="PROSITE" id="PS50950"/>
    </source>
</evidence>
<keyword evidence="2 5" id="KW-0863">Zinc-finger</keyword>
<comment type="caution">
    <text evidence="7">The sequence shown here is derived from an EMBL/GenBank/DDBJ whole genome shotgun (WGS) entry which is preliminary data.</text>
</comment>
<sequence length="355" mass="40832">MSNTKCCVPGCSNSDGSCDVLHKFPNPAKNKDLFNTWLHAVGGEVLGLENDFIFKYRRVCRKHFDEKYWCRNNRLSNNAVPTKHMPGLSIPDTKYTERRPLRPIQNISEGTSKAPTPFRSSHDHFDREMKNASHPVTLYSVAPEFPDKSSASDENRILLGKKSRTFMSQTEDCLHRKLVRVSIKLSKCRSTVKKQALKIKAMQDILSHPEFLKILENMSSTANLLILLQFREHKKGLKGRRFTLEEKMKALSIFKQSPKGFRFFRKIFILPSPQTLIKLLSMANIQPGINKNIFKQKKKGNSTKMKTEEKLCVLLFDEMALKINVAYNERKDKVVGFVHNGKNTQLNLLTMLKFL</sequence>
<keyword evidence="3" id="KW-0862">Zinc</keyword>
<keyword evidence="1" id="KW-0479">Metal-binding</keyword>
<dbReference type="EMBL" id="JBEUOH010000064">
    <property type="protein sequence ID" value="KAL0852552.1"/>
    <property type="molecule type" value="Genomic_DNA"/>
</dbReference>